<name>A0A3D8J2H1_9HELI</name>
<reference evidence="1 2" key="1">
    <citation type="submission" date="2018-04" db="EMBL/GenBank/DDBJ databases">
        <title>Novel Campyloabacter and Helicobacter Species and Strains.</title>
        <authorList>
            <person name="Mannion A.J."/>
            <person name="Shen Z."/>
            <person name="Fox J.G."/>
        </authorList>
    </citation>
    <scope>NUCLEOTIDE SEQUENCE [LARGE SCALE GENOMIC DNA]</scope>
    <source>
        <strain evidence="1 2">MIT 04-9366</strain>
    </source>
</reference>
<dbReference type="InterPro" id="IPR004375">
    <property type="entry name" value="NanQ/TabA/YiaL"/>
</dbReference>
<dbReference type="AlphaFoldDB" id="A0A3D8J2H1"/>
<dbReference type="OrthoDB" id="6196468at2"/>
<dbReference type="PANTHER" id="PTHR34986:SF1">
    <property type="entry name" value="PROTEIN YIAL"/>
    <property type="match status" value="1"/>
</dbReference>
<evidence type="ECO:0008006" key="3">
    <source>
        <dbReference type="Google" id="ProtNLM"/>
    </source>
</evidence>
<dbReference type="InterPro" id="IPR037012">
    <property type="entry name" value="NanQ/TabA/YiaL_sf"/>
</dbReference>
<protein>
    <recommendedName>
        <fullName evidence="3">YhcH/YjgK/YiaL family protein</fullName>
    </recommendedName>
</protein>
<comment type="caution">
    <text evidence="1">The sequence shown here is derived from an EMBL/GenBank/DDBJ whole genome shotgun (WGS) entry which is preliminary data.</text>
</comment>
<accession>A0A3D8J2H1</accession>
<dbReference type="Proteomes" id="UP000257045">
    <property type="component" value="Unassembled WGS sequence"/>
</dbReference>
<organism evidence="1 2">
    <name type="scientific">Helicobacter brantae</name>
    <dbReference type="NCBI Taxonomy" id="375927"/>
    <lineage>
        <taxon>Bacteria</taxon>
        <taxon>Pseudomonadati</taxon>
        <taxon>Campylobacterota</taxon>
        <taxon>Epsilonproteobacteria</taxon>
        <taxon>Campylobacterales</taxon>
        <taxon>Helicobacteraceae</taxon>
        <taxon>Helicobacter</taxon>
    </lineage>
</organism>
<keyword evidence="2" id="KW-1185">Reference proteome</keyword>
<evidence type="ECO:0000313" key="1">
    <source>
        <dbReference type="EMBL" id="RDU70961.1"/>
    </source>
</evidence>
<dbReference type="PANTHER" id="PTHR34986">
    <property type="entry name" value="EVOLVED BETA-GALACTOSIDASE SUBUNIT BETA"/>
    <property type="match status" value="1"/>
</dbReference>
<dbReference type="GO" id="GO:0005829">
    <property type="term" value="C:cytosol"/>
    <property type="evidence" value="ECO:0007669"/>
    <property type="project" value="TreeGrafter"/>
</dbReference>
<dbReference type="Pfam" id="PF04074">
    <property type="entry name" value="DUF386"/>
    <property type="match status" value="1"/>
</dbReference>
<dbReference type="NCBIfam" id="TIGR00022">
    <property type="entry name" value="YhcH/YjgK/YiaL family protein"/>
    <property type="match status" value="1"/>
</dbReference>
<gene>
    <name evidence="1" type="ORF">CQA58_04065</name>
</gene>
<dbReference type="RefSeq" id="WP_115569450.1">
    <property type="nucleotide sequence ID" value="NZ_NXLV01000005.1"/>
</dbReference>
<dbReference type="Gene3D" id="2.60.120.370">
    <property type="entry name" value="YhcH/YjgK/YiaL"/>
    <property type="match status" value="1"/>
</dbReference>
<sequence length="170" mass="19607">MAIFGKIEDLKPLFSKTQELESLLVGVESVFSGERLSKLQALNVGENYKVELNYGMFYIAHCYALKSEEEGFFESHQEYIDFQVVVEGFENYLIGDRSKFAPLQSYDESKDLEVHTPTQELSRIRLEGREMAVLFPYDIHGVGIGYGEEVGKIVRKVIFKVPNRYIKHRL</sequence>
<proteinExistence type="predicted"/>
<dbReference type="SUPFAM" id="SSF51197">
    <property type="entry name" value="Clavaminate synthase-like"/>
    <property type="match status" value="1"/>
</dbReference>
<evidence type="ECO:0000313" key="2">
    <source>
        <dbReference type="Proteomes" id="UP000257045"/>
    </source>
</evidence>
<dbReference type="EMBL" id="NXLV01000005">
    <property type="protein sequence ID" value="RDU70961.1"/>
    <property type="molecule type" value="Genomic_DNA"/>
</dbReference>